<evidence type="ECO:0000256" key="1">
    <source>
        <dbReference type="SAM" id="Phobius"/>
    </source>
</evidence>
<dbReference type="EMBL" id="LWCA01001113">
    <property type="protein sequence ID" value="OAF65880.1"/>
    <property type="molecule type" value="Genomic_DNA"/>
</dbReference>
<evidence type="ECO:0000313" key="2">
    <source>
        <dbReference type="EMBL" id="OAF65880.1"/>
    </source>
</evidence>
<organism evidence="2 3">
    <name type="scientific">Intoshia linei</name>
    <dbReference type="NCBI Taxonomy" id="1819745"/>
    <lineage>
        <taxon>Eukaryota</taxon>
        <taxon>Metazoa</taxon>
        <taxon>Spiralia</taxon>
        <taxon>Lophotrochozoa</taxon>
        <taxon>Mesozoa</taxon>
        <taxon>Orthonectida</taxon>
        <taxon>Rhopaluridae</taxon>
        <taxon>Intoshia</taxon>
    </lineage>
</organism>
<keyword evidence="1" id="KW-1133">Transmembrane helix</keyword>
<proteinExistence type="predicted"/>
<dbReference type="OrthoDB" id="6365775at2759"/>
<gene>
    <name evidence="2" type="ORF">A3Q56_06398</name>
</gene>
<reference evidence="2 3" key="1">
    <citation type="submission" date="2016-04" db="EMBL/GenBank/DDBJ databases">
        <title>The genome of Intoshia linei affirms orthonectids as highly simplified spiralians.</title>
        <authorList>
            <person name="Mikhailov K.V."/>
            <person name="Slusarev G.S."/>
            <person name="Nikitin M.A."/>
            <person name="Logacheva M.D."/>
            <person name="Penin A."/>
            <person name="Aleoshin V."/>
            <person name="Panchin Y.V."/>
        </authorList>
    </citation>
    <scope>NUCLEOTIDE SEQUENCE [LARGE SCALE GENOMIC DNA]</scope>
    <source>
        <strain evidence="2">Intl2013</strain>
        <tissue evidence="2">Whole animal</tissue>
    </source>
</reference>
<evidence type="ECO:0008006" key="4">
    <source>
        <dbReference type="Google" id="ProtNLM"/>
    </source>
</evidence>
<dbReference type="AlphaFoldDB" id="A0A177AVM0"/>
<keyword evidence="1" id="KW-0472">Membrane</keyword>
<keyword evidence="3" id="KW-1185">Reference proteome</keyword>
<comment type="caution">
    <text evidence="2">The sequence shown here is derived from an EMBL/GenBank/DDBJ whole genome shotgun (WGS) entry which is preliminary data.</text>
</comment>
<accession>A0A177AVM0</accession>
<keyword evidence="1" id="KW-0812">Transmembrane</keyword>
<name>A0A177AVM0_9BILA</name>
<feature type="transmembrane region" description="Helical" evidence="1">
    <location>
        <begin position="36"/>
        <end position="57"/>
    </location>
</feature>
<sequence>MSNNTNFNVEDINLNIQTTVPVNETIQSINIQLNTVSIVIIAIVVYLLLFTIVLFVYESLLKRKLFKTCSIFGTEDDEMFQCCGPLSELLNCFPITNFSRILDTCCPKRKDWSLMDILGCQCCGSQDTKSAFNTNCQWNPMVCDTCNVCCIEIRTNDIVDSIK</sequence>
<evidence type="ECO:0000313" key="3">
    <source>
        <dbReference type="Proteomes" id="UP000078046"/>
    </source>
</evidence>
<dbReference type="Proteomes" id="UP000078046">
    <property type="component" value="Unassembled WGS sequence"/>
</dbReference>
<protein>
    <recommendedName>
        <fullName evidence="4">Transmembrane protein</fullName>
    </recommendedName>
</protein>